<organism evidence="1 2">
    <name type="scientific">Steinernema glaseri</name>
    <dbReference type="NCBI Taxonomy" id="37863"/>
    <lineage>
        <taxon>Eukaryota</taxon>
        <taxon>Metazoa</taxon>
        <taxon>Ecdysozoa</taxon>
        <taxon>Nematoda</taxon>
        <taxon>Chromadorea</taxon>
        <taxon>Rhabditida</taxon>
        <taxon>Tylenchina</taxon>
        <taxon>Panagrolaimomorpha</taxon>
        <taxon>Strongyloidoidea</taxon>
        <taxon>Steinernematidae</taxon>
        <taxon>Steinernema</taxon>
    </lineage>
</organism>
<protein>
    <submittedName>
        <fullName evidence="2">EB domain-containing protein</fullName>
    </submittedName>
</protein>
<dbReference type="Proteomes" id="UP000095287">
    <property type="component" value="Unplaced"/>
</dbReference>
<accession>A0A1I8AIM7</accession>
<sequence length="125" mass="13582">MYTKAKDYLLTTNTDSDRCSAPLAVNVTDLLAKPCEPEIGDCDLLTQIVDYCIFVGPEIANCVSLQEHDMNDISCPAKEERVDMKGGKAVCCPQDSQLVEYAGESPVCCPMEDGVAFCCPATFED</sequence>
<dbReference type="WBParaSite" id="L893_g5849.t1">
    <property type="protein sequence ID" value="L893_g5849.t1"/>
    <property type="gene ID" value="L893_g5849"/>
</dbReference>
<reference evidence="2" key="1">
    <citation type="submission" date="2016-11" db="UniProtKB">
        <authorList>
            <consortium name="WormBaseParasite"/>
        </authorList>
    </citation>
    <scope>IDENTIFICATION</scope>
</reference>
<keyword evidence="1" id="KW-1185">Reference proteome</keyword>
<name>A0A1I8AIM7_9BILA</name>
<dbReference type="AlphaFoldDB" id="A0A1I8AIM7"/>
<proteinExistence type="predicted"/>
<evidence type="ECO:0000313" key="2">
    <source>
        <dbReference type="WBParaSite" id="L893_g5849.t1"/>
    </source>
</evidence>
<evidence type="ECO:0000313" key="1">
    <source>
        <dbReference type="Proteomes" id="UP000095287"/>
    </source>
</evidence>